<proteinExistence type="predicted"/>
<comment type="caution">
    <text evidence="1">The sequence shown here is derived from an EMBL/GenBank/DDBJ whole genome shotgun (WGS) entry which is preliminary data.</text>
</comment>
<dbReference type="AlphaFoldDB" id="A0A3R7GND8"/>
<evidence type="ECO:0000313" key="2">
    <source>
        <dbReference type="Proteomes" id="UP000286415"/>
    </source>
</evidence>
<evidence type="ECO:0000313" key="1">
    <source>
        <dbReference type="EMBL" id="KAG5444142.1"/>
    </source>
</evidence>
<dbReference type="EMBL" id="NIRI02000056">
    <property type="protein sequence ID" value="KAG5444142.1"/>
    <property type="molecule type" value="Genomic_DNA"/>
</dbReference>
<dbReference type="Proteomes" id="UP000286415">
    <property type="component" value="Unassembled WGS sequence"/>
</dbReference>
<dbReference type="InParanoid" id="A0A3R7GND8"/>
<organism evidence="1 2">
    <name type="scientific">Clonorchis sinensis</name>
    <name type="common">Chinese liver fluke</name>
    <dbReference type="NCBI Taxonomy" id="79923"/>
    <lineage>
        <taxon>Eukaryota</taxon>
        <taxon>Metazoa</taxon>
        <taxon>Spiralia</taxon>
        <taxon>Lophotrochozoa</taxon>
        <taxon>Platyhelminthes</taxon>
        <taxon>Trematoda</taxon>
        <taxon>Digenea</taxon>
        <taxon>Opisthorchiida</taxon>
        <taxon>Opisthorchiata</taxon>
        <taxon>Opisthorchiidae</taxon>
        <taxon>Clonorchis</taxon>
    </lineage>
</organism>
<keyword evidence="2" id="KW-1185">Reference proteome</keyword>
<reference evidence="1 2" key="1">
    <citation type="journal article" date="2018" name="Biotechnol. Adv.">
        <title>Improved genomic resources and new bioinformatic workflow for the carcinogenic parasite Clonorchis sinensis: Biotechnological implications.</title>
        <authorList>
            <person name="Wang D."/>
            <person name="Korhonen P.K."/>
            <person name="Gasser R.B."/>
            <person name="Young N.D."/>
        </authorList>
    </citation>
    <scope>NUCLEOTIDE SEQUENCE [LARGE SCALE GENOMIC DNA]</scope>
    <source>
        <strain evidence="1">Cs-k2</strain>
    </source>
</reference>
<protein>
    <submittedName>
        <fullName evidence="1">Uncharacterized protein</fullName>
    </submittedName>
</protein>
<sequence>MFAEKDWEEIFAGIEKHVWYTANINVVIAGSADSGSHHCRLNSRPHFLAQSVWRIYTKGVRHWTRLSLIPDFFSSAYPWPCRSLDSAHLACEMSVLQPPHQRRLDAPEFPILNVQTCSHLSGVIGPSGGSIDDPATVLVVMFYNQDEPTLYCAASG</sequence>
<gene>
    <name evidence="1" type="ORF">CSKR_101628</name>
</gene>
<reference evidence="1 2" key="2">
    <citation type="journal article" date="2021" name="Genomics">
        <title>High-quality reference genome for Clonorchis sinensis.</title>
        <authorList>
            <person name="Young N.D."/>
            <person name="Stroehlein A.J."/>
            <person name="Kinkar L."/>
            <person name="Wang T."/>
            <person name="Sohn W.M."/>
            <person name="Chang B.C.H."/>
            <person name="Kaur P."/>
            <person name="Weisz D."/>
            <person name="Dudchenko O."/>
            <person name="Aiden E.L."/>
            <person name="Korhonen P.K."/>
            <person name="Gasser R.B."/>
        </authorList>
    </citation>
    <scope>NUCLEOTIDE SEQUENCE [LARGE SCALE GENOMIC DNA]</scope>
    <source>
        <strain evidence="1">Cs-k2</strain>
    </source>
</reference>
<name>A0A3R7GND8_CLOSI</name>
<accession>A0A3R7GND8</accession>